<feature type="compositionally biased region" description="Basic and acidic residues" evidence="3">
    <location>
        <begin position="420"/>
        <end position="430"/>
    </location>
</feature>
<dbReference type="EMBL" id="JABSTR010000004">
    <property type="protein sequence ID" value="KAH9368274.1"/>
    <property type="molecule type" value="Genomic_DNA"/>
</dbReference>
<evidence type="ECO:0000313" key="5">
    <source>
        <dbReference type="EMBL" id="KAH9368274.1"/>
    </source>
</evidence>
<feature type="region of interest" description="Disordered" evidence="3">
    <location>
        <begin position="46"/>
        <end position="101"/>
    </location>
</feature>
<evidence type="ECO:0000259" key="4">
    <source>
        <dbReference type="PROSITE" id="PS50158"/>
    </source>
</evidence>
<gene>
    <name evidence="5" type="ORF">HPB48_013461</name>
</gene>
<evidence type="ECO:0000313" key="6">
    <source>
        <dbReference type="Proteomes" id="UP000821853"/>
    </source>
</evidence>
<keyword evidence="2" id="KW-0175">Coiled coil</keyword>
<dbReference type="GO" id="GO:0003676">
    <property type="term" value="F:nucleic acid binding"/>
    <property type="evidence" value="ECO:0007669"/>
    <property type="project" value="InterPro"/>
</dbReference>
<reference evidence="5 6" key="1">
    <citation type="journal article" date="2020" name="Cell">
        <title>Large-Scale Comparative Analyses of Tick Genomes Elucidate Their Genetic Diversity and Vector Capacities.</title>
        <authorList>
            <consortium name="Tick Genome and Microbiome Consortium (TIGMIC)"/>
            <person name="Jia N."/>
            <person name="Wang J."/>
            <person name="Shi W."/>
            <person name="Du L."/>
            <person name="Sun Y."/>
            <person name="Zhan W."/>
            <person name="Jiang J.F."/>
            <person name="Wang Q."/>
            <person name="Zhang B."/>
            <person name="Ji P."/>
            <person name="Bell-Sakyi L."/>
            <person name="Cui X.M."/>
            <person name="Yuan T.T."/>
            <person name="Jiang B.G."/>
            <person name="Yang W.F."/>
            <person name="Lam T.T."/>
            <person name="Chang Q.C."/>
            <person name="Ding S.J."/>
            <person name="Wang X.J."/>
            <person name="Zhu J.G."/>
            <person name="Ruan X.D."/>
            <person name="Zhao L."/>
            <person name="Wei J.T."/>
            <person name="Ye R.Z."/>
            <person name="Que T.C."/>
            <person name="Du C.H."/>
            <person name="Zhou Y.H."/>
            <person name="Cheng J.X."/>
            <person name="Dai P.F."/>
            <person name="Guo W.B."/>
            <person name="Han X.H."/>
            <person name="Huang E.J."/>
            <person name="Li L.F."/>
            <person name="Wei W."/>
            <person name="Gao Y.C."/>
            <person name="Liu J.Z."/>
            <person name="Shao H.Z."/>
            <person name="Wang X."/>
            <person name="Wang C.C."/>
            <person name="Yang T.C."/>
            <person name="Huo Q.B."/>
            <person name="Li W."/>
            <person name="Chen H.Y."/>
            <person name="Chen S.E."/>
            <person name="Zhou L.G."/>
            <person name="Ni X.B."/>
            <person name="Tian J.H."/>
            <person name="Sheng Y."/>
            <person name="Liu T."/>
            <person name="Pan Y.S."/>
            <person name="Xia L.Y."/>
            <person name="Li J."/>
            <person name="Zhao F."/>
            <person name="Cao W.C."/>
        </authorList>
    </citation>
    <scope>NUCLEOTIDE SEQUENCE [LARGE SCALE GENOMIC DNA]</scope>
    <source>
        <strain evidence="5">HaeL-2018</strain>
    </source>
</reference>
<feature type="compositionally biased region" description="Basic and acidic residues" evidence="3">
    <location>
        <begin position="73"/>
        <end position="85"/>
    </location>
</feature>
<dbReference type="AlphaFoldDB" id="A0A9J6FYH3"/>
<evidence type="ECO:0000256" key="2">
    <source>
        <dbReference type="SAM" id="Coils"/>
    </source>
</evidence>
<organism evidence="5 6">
    <name type="scientific">Haemaphysalis longicornis</name>
    <name type="common">Bush tick</name>
    <dbReference type="NCBI Taxonomy" id="44386"/>
    <lineage>
        <taxon>Eukaryota</taxon>
        <taxon>Metazoa</taxon>
        <taxon>Ecdysozoa</taxon>
        <taxon>Arthropoda</taxon>
        <taxon>Chelicerata</taxon>
        <taxon>Arachnida</taxon>
        <taxon>Acari</taxon>
        <taxon>Parasitiformes</taxon>
        <taxon>Ixodida</taxon>
        <taxon>Ixodoidea</taxon>
        <taxon>Ixodidae</taxon>
        <taxon>Haemaphysalinae</taxon>
        <taxon>Haemaphysalis</taxon>
    </lineage>
</organism>
<dbReference type="VEuPathDB" id="VectorBase:HLOH_062782"/>
<evidence type="ECO:0000256" key="1">
    <source>
        <dbReference type="PROSITE-ProRule" id="PRU00047"/>
    </source>
</evidence>
<dbReference type="OMA" id="CANQDKR"/>
<feature type="compositionally biased region" description="Basic and acidic residues" evidence="3">
    <location>
        <begin position="332"/>
        <end position="358"/>
    </location>
</feature>
<keyword evidence="6" id="KW-1185">Reference proteome</keyword>
<name>A0A9J6FYH3_HAELO</name>
<keyword evidence="1" id="KW-0862">Zinc</keyword>
<proteinExistence type="predicted"/>
<sequence>MPPEVTAGDRMDVVEVEGTEITPEEFNATEWLTKIDRRRQALVARTLHKDGGDGDAAAGEAGRRSQGGDGDATQERAAQKKEGKRLARQSIASQQPRLPRDDFKIIMRPRDGLNLSKVPMSRLFESIITAAHIDSVASIGFDQLIVNAKQNTIVFSTASMERAGQLLKVKHLHVNGNNHEISAYAAPHETCGRGVVHGIDPTHTQEDLDKYFKDPRNPEIINVRRMGKTASVIVTFQEEKVPMWVFFLNTPYKCVLYKKRYEVCYTCGELGHRSDVCANQDKRCRNCGTNNPPENHPCDLKCRLCGKGHPTGDKRCKEIFRTPYIVKKRRWEAKQREEEKKENQRQSRWEQHQQEHRQRSGSNSRSSSFPRLPSRGGTRSETRSRSRSKSRAKEDRGKGHSLLQDEKTPGNKVSWVDRASQNRDTNKKEMDDLKELVKRLTRKVEDLTTDREQLMTEIKQLKSGLQQMPGPPAPRTSEQKAHSPDRSTVASVPPPPKRRAAETPEQTSVEVTNTPEVLFARIDKLECNNAKLEENIQESLRQFTAQLNANLESMVKATNDKIQELGARFMQVEARIQLIEKSINNYGVPI</sequence>
<comment type="caution">
    <text evidence="5">The sequence shown here is derived from an EMBL/GenBank/DDBJ whole genome shotgun (WGS) entry which is preliminary data.</text>
</comment>
<keyword evidence="1" id="KW-0479">Metal-binding</keyword>
<dbReference type="GO" id="GO:0008270">
    <property type="term" value="F:zinc ion binding"/>
    <property type="evidence" value="ECO:0007669"/>
    <property type="project" value="UniProtKB-KW"/>
</dbReference>
<feature type="coiled-coil region" evidence="2">
    <location>
        <begin position="522"/>
        <end position="568"/>
    </location>
</feature>
<feature type="region of interest" description="Disordered" evidence="3">
    <location>
        <begin position="462"/>
        <end position="509"/>
    </location>
</feature>
<feature type="region of interest" description="Disordered" evidence="3">
    <location>
        <begin position="330"/>
        <end position="430"/>
    </location>
</feature>
<dbReference type="InterPro" id="IPR001878">
    <property type="entry name" value="Znf_CCHC"/>
</dbReference>
<evidence type="ECO:0000256" key="3">
    <source>
        <dbReference type="SAM" id="MobiDB-lite"/>
    </source>
</evidence>
<dbReference type="PROSITE" id="PS50158">
    <property type="entry name" value="ZF_CCHC"/>
    <property type="match status" value="1"/>
</dbReference>
<feature type="compositionally biased region" description="Basic and acidic residues" evidence="3">
    <location>
        <begin position="391"/>
        <end position="409"/>
    </location>
</feature>
<feature type="domain" description="CCHC-type" evidence="4">
    <location>
        <begin position="264"/>
        <end position="277"/>
    </location>
</feature>
<dbReference type="Proteomes" id="UP000821853">
    <property type="component" value="Chromosome 2"/>
</dbReference>
<feature type="compositionally biased region" description="Low complexity" evidence="3">
    <location>
        <begin position="360"/>
        <end position="377"/>
    </location>
</feature>
<protein>
    <recommendedName>
        <fullName evidence="4">CCHC-type domain-containing protein</fullName>
    </recommendedName>
</protein>
<keyword evidence="1" id="KW-0863">Zinc-finger</keyword>
<accession>A0A9J6FYH3</accession>